<dbReference type="PANTHER" id="PTHR43094:SF1">
    <property type="entry name" value="AMINOTRANSFERASE CLASS-III"/>
    <property type="match status" value="1"/>
</dbReference>
<accession>A0A919FHZ0</accession>
<gene>
    <name evidence="6" type="ORF">GCM10017772_04030</name>
</gene>
<reference evidence="6" key="1">
    <citation type="journal article" date="2014" name="Int. J. Syst. Evol. Microbiol.">
        <title>Complete genome sequence of Corynebacterium casei LMG S-19264T (=DSM 44701T), isolated from a smear-ripened cheese.</title>
        <authorList>
            <consortium name="US DOE Joint Genome Institute (JGI-PGF)"/>
            <person name="Walter F."/>
            <person name="Albersmeier A."/>
            <person name="Kalinowski J."/>
            <person name="Ruckert C."/>
        </authorList>
    </citation>
    <scope>NUCLEOTIDE SEQUENCE</scope>
    <source>
        <strain evidence="6">CGMCC 4.7398</strain>
    </source>
</reference>
<keyword evidence="3" id="KW-0808">Transferase</keyword>
<dbReference type="InterPro" id="IPR049704">
    <property type="entry name" value="Aminotrans_3_PPA_site"/>
</dbReference>
<dbReference type="Proteomes" id="UP000627369">
    <property type="component" value="Unassembled WGS sequence"/>
</dbReference>
<dbReference type="SUPFAM" id="SSF53383">
    <property type="entry name" value="PLP-dependent transferases"/>
    <property type="match status" value="1"/>
</dbReference>
<evidence type="ECO:0000256" key="1">
    <source>
        <dbReference type="ARBA" id="ARBA00008954"/>
    </source>
</evidence>
<name>A0A919FHZ0_9MICO</name>
<reference evidence="6" key="2">
    <citation type="submission" date="2020-09" db="EMBL/GenBank/DDBJ databases">
        <authorList>
            <person name="Sun Q."/>
            <person name="Zhou Y."/>
        </authorList>
    </citation>
    <scope>NUCLEOTIDE SEQUENCE</scope>
    <source>
        <strain evidence="6">CGMCC 4.7398</strain>
    </source>
</reference>
<keyword evidence="4 5" id="KW-0663">Pyridoxal phosphate</keyword>
<proteinExistence type="inferred from homology"/>
<keyword evidence="7" id="KW-1185">Reference proteome</keyword>
<protein>
    <submittedName>
        <fullName evidence="6">Aspartate aminotransferase family protein</fullName>
    </submittedName>
</protein>
<organism evidence="6 7">
    <name type="scientific">Promicromonospora soli</name>
    <dbReference type="NCBI Taxonomy" id="2035533"/>
    <lineage>
        <taxon>Bacteria</taxon>
        <taxon>Bacillati</taxon>
        <taxon>Actinomycetota</taxon>
        <taxon>Actinomycetes</taxon>
        <taxon>Micrococcales</taxon>
        <taxon>Promicromonosporaceae</taxon>
        <taxon>Promicromonospora</taxon>
    </lineage>
</organism>
<dbReference type="PROSITE" id="PS00600">
    <property type="entry name" value="AA_TRANSFER_CLASS_3"/>
    <property type="match status" value="1"/>
</dbReference>
<evidence type="ECO:0000256" key="5">
    <source>
        <dbReference type="RuleBase" id="RU003560"/>
    </source>
</evidence>
<dbReference type="GO" id="GO:0008483">
    <property type="term" value="F:transaminase activity"/>
    <property type="evidence" value="ECO:0007669"/>
    <property type="project" value="UniProtKB-KW"/>
</dbReference>
<dbReference type="Pfam" id="PF00202">
    <property type="entry name" value="Aminotran_3"/>
    <property type="match status" value="1"/>
</dbReference>
<dbReference type="InterPro" id="IPR015422">
    <property type="entry name" value="PyrdxlP-dep_Trfase_small"/>
</dbReference>
<evidence type="ECO:0000256" key="4">
    <source>
        <dbReference type="ARBA" id="ARBA00022898"/>
    </source>
</evidence>
<evidence type="ECO:0000256" key="2">
    <source>
        <dbReference type="ARBA" id="ARBA00022576"/>
    </source>
</evidence>
<dbReference type="CDD" id="cd00610">
    <property type="entry name" value="OAT_like"/>
    <property type="match status" value="1"/>
</dbReference>
<evidence type="ECO:0000313" key="6">
    <source>
        <dbReference type="EMBL" id="GHH65582.1"/>
    </source>
</evidence>
<dbReference type="GO" id="GO:0030170">
    <property type="term" value="F:pyridoxal phosphate binding"/>
    <property type="evidence" value="ECO:0007669"/>
    <property type="project" value="InterPro"/>
</dbReference>
<evidence type="ECO:0000256" key="3">
    <source>
        <dbReference type="ARBA" id="ARBA00022679"/>
    </source>
</evidence>
<dbReference type="EMBL" id="BNAS01000001">
    <property type="protein sequence ID" value="GHH65582.1"/>
    <property type="molecule type" value="Genomic_DNA"/>
</dbReference>
<dbReference type="PANTHER" id="PTHR43094">
    <property type="entry name" value="AMINOTRANSFERASE"/>
    <property type="match status" value="1"/>
</dbReference>
<dbReference type="InterPro" id="IPR005814">
    <property type="entry name" value="Aminotrans_3"/>
</dbReference>
<evidence type="ECO:0000313" key="7">
    <source>
        <dbReference type="Proteomes" id="UP000627369"/>
    </source>
</evidence>
<dbReference type="FunFam" id="3.40.640.10:FF:000014">
    <property type="entry name" value="Adenosylmethionine-8-amino-7-oxononanoate aminotransferase, probable"/>
    <property type="match status" value="1"/>
</dbReference>
<dbReference type="InterPro" id="IPR015424">
    <property type="entry name" value="PyrdxlP-dep_Trfase"/>
</dbReference>
<dbReference type="RefSeq" id="WP_189667593.1">
    <property type="nucleotide sequence ID" value="NZ_BNAS01000001.1"/>
</dbReference>
<comment type="similarity">
    <text evidence="1 5">Belongs to the class-III pyridoxal-phosphate-dependent aminotransferase family.</text>
</comment>
<comment type="caution">
    <text evidence="6">The sequence shown here is derived from an EMBL/GenBank/DDBJ whole genome shotgun (WGS) entry which is preliminary data.</text>
</comment>
<dbReference type="Gene3D" id="3.90.1150.10">
    <property type="entry name" value="Aspartate Aminotransferase, domain 1"/>
    <property type="match status" value="1"/>
</dbReference>
<sequence>MATTKPTGDALWNPQAQMPTARAKRLVLTGGEGAWLTSSTGRRLLDATASLWHANIGHGRARLADVAYHQMRKLETYHTFGRFANEPALHLADRLAEIGPVPDAKVMLTSGGSDSVDLACKLARRHWQLEGRPEKTMILSRVGAYHGLHAYGTSVAGLQYNRDGYGTSSLVPETARVATNDIAAVRRSVAEIGPENIAAIIAEPVIGTGGVIGPAEGYLEGLQELCRSHDILFIADEVITGFGRTGKMFASHRWDIQPDMVTMAKGITSGYAPLGGVLVSPRISERFFEGADAPIFRHGLTYSGHATACAVALANLDVIDEEGLVEQAGRLETVLAKAVEPLRDHELVEEVRSGAGFMAGVHLHEGINGDAIAEACTDAGVLVRVIHDNTLQICPPFVTTEDEVELIADTITQALDAYQH</sequence>
<keyword evidence="2 6" id="KW-0032">Aminotransferase</keyword>
<dbReference type="AlphaFoldDB" id="A0A919FHZ0"/>
<dbReference type="InterPro" id="IPR015421">
    <property type="entry name" value="PyrdxlP-dep_Trfase_major"/>
</dbReference>
<dbReference type="Gene3D" id="3.40.640.10">
    <property type="entry name" value="Type I PLP-dependent aspartate aminotransferase-like (Major domain)"/>
    <property type="match status" value="1"/>
</dbReference>
<dbReference type="PIRSF" id="PIRSF000521">
    <property type="entry name" value="Transaminase_4ab_Lys_Orn"/>
    <property type="match status" value="1"/>
</dbReference>